<evidence type="ECO:0000313" key="2">
    <source>
        <dbReference type="EMBL" id="PLP40260.1"/>
    </source>
</evidence>
<evidence type="ECO:0000313" key="3">
    <source>
        <dbReference type="Proteomes" id="UP000234412"/>
    </source>
</evidence>
<evidence type="ECO:0000313" key="4">
    <source>
        <dbReference type="Proteomes" id="UP000234473"/>
    </source>
</evidence>
<protein>
    <submittedName>
        <fullName evidence="2">Uncharacterized protein</fullName>
    </submittedName>
</protein>
<name>A0A2N5A8H8_KLEVA</name>
<reference evidence="3 4" key="1">
    <citation type="submission" date="2017-11" db="EMBL/GenBank/DDBJ databases">
        <authorList>
            <person name="Han C.G."/>
        </authorList>
    </citation>
    <scope>NUCLEOTIDE SEQUENCE [LARGE SCALE GENOMIC DNA]</scope>
    <source>
        <strain evidence="2 4">A5</strain>
        <strain evidence="1 3">A8</strain>
    </source>
</reference>
<organism evidence="2 4">
    <name type="scientific">Klebsiella variicola</name>
    <dbReference type="NCBI Taxonomy" id="244366"/>
    <lineage>
        <taxon>Bacteria</taxon>
        <taxon>Pseudomonadati</taxon>
        <taxon>Pseudomonadota</taxon>
        <taxon>Gammaproteobacteria</taxon>
        <taxon>Enterobacterales</taxon>
        <taxon>Enterobacteriaceae</taxon>
        <taxon>Klebsiella/Raoultella group</taxon>
        <taxon>Klebsiella</taxon>
        <taxon>Klebsiella pneumoniae complex</taxon>
    </lineage>
</organism>
<evidence type="ECO:0000313" key="1">
    <source>
        <dbReference type="EMBL" id="PLM97783.1"/>
    </source>
</evidence>
<dbReference type="AlphaFoldDB" id="A0A2N5A8H8"/>
<accession>A0A2N5A8H8</accession>
<comment type="caution">
    <text evidence="2">The sequence shown here is derived from an EMBL/GenBank/DDBJ whole genome shotgun (WGS) entry which is preliminary data.</text>
</comment>
<dbReference type="Proteomes" id="UP000234473">
    <property type="component" value="Unassembled WGS sequence"/>
</dbReference>
<dbReference type="EMBL" id="PIDP01000015">
    <property type="protein sequence ID" value="PLM97783.1"/>
    <property type="molecule type" value="Genomic_DNA"/>
</dbReference>
<gene>
    <name evidence="2" type="ORF">CWM98_27700</name>
    <name evidence="1" type="ORF">CWN47_01515</name>
</gene>
<sequence>MRHSGRSDAASLVRYHAKTSSNQLKLNTFNKTSNKSSVTGRKPTAAEYFIDKKTINKNL</sequence>
<dbReference type="EMBL" id="PICB01001920">
    <property type="protein sequence ID" value="PLP40260.1"/>
    <property type="molecule type" value="Genomic_DNA"/>
</dbReference>
<dbReference type="Proteomes" id="UP000234412">
    <property type="component" value="Unassembled WGS sequence"/>
</dbReference>
<reference evidence="3 4" key="2">
    <citation type="submission" date="2018-01" db="EMBL/GenBank/DDBJ databases">
        <title>Genomic study of Klebsiella pneumoniae.</title>
        <authorList>
            <person name="Yang Y."/>
            <person name="Bicalho R."/>
        </authorList>
    </citation>
    <scope>NUCLEOTIDE SEQUENCE [LARGE SCALE GENOMIC DNA]</scope>
    <source>
        <strain evidence="2 4">A5</strain>
        <strain evidence="1 3">A8</strain>
    </source>
</reference>
<proteinExistence type="predicted"/>